<dbReference type="PANTHER" id="PTHR46300:SF12">
    <property type="entry name" value="P450, PUTATIVE (EUROFUNG)-RELATED"/>
    <property type="match status" value="1"/>
</dbReference>
<dbReference type="PRINTS" id="PR00385">
    <property type="entry name" value="P450"/>
</dbReference>
<evidence type="ECO:0000256" key="2">
    <source>
        <dbReference type="ARBA" id="ARBA00022723"/>
    </source>
</evidence>
<evidence type="ECO:0000313" key="7">
    <source>
        <dbReference type="EMBL" id="PWY84768.1"/>
    </source>
</evidence>
<keyword evidence="4 5" id="KW-0408">Iron</keyword>
<keyword evidence="5 6" id="KW-0349">Heme</keyword>
<feature type="binding site" description="axial binding residue" evidence="5">
    <location>
        <position position="441"/>
    </location>
    <ligand>
        <name>heme</name>
        <dbReference type="ChEBI" id="CHEBI:30413"/>
    </ligand>
    <ligandPart>
        <name>Fe</name>
        <dbReference type="ChEBI" id="CHEBI:18248"/>
    </ligandPart>
</feature>
<evidence type="ECO:0000256" key="5">
    <source>
        <dbReference type="PIRSR" id="PIRSR602401-1"/>
    </source>
</evidence>
<dbReference type="GO" id="GO:0004497">
    <property type="term" value="F:monooxygenase activity"/>
    <property type="evidence" value="ECO:0007669"/>
    <property type="project" value="UniProtKB-KW"/>
</dbReference>
<name>A0A317WI84_9EURO</name>
<evidence type="ECO:0000313" key="8">
    <source>
        <dbReference type="Proteomes" id="UP000247233"/>
    </source>
</evidence>
<evidence type="ECO:0000256" key="3">
    <source>
        <dbReference type="ARBA" id="ARBA00023002"/>
    </source>
</evidence>
<dbReference type="EMBL" id="MSFL01000009">
    <property type="protein sequence ID" value="PWY84768.1"/>
    <property type="molecule type" value="Genomic_DNA"/>
</dbReference>
<dbReference type="PROSITE" id="PS00086">
    <property type="entry name" value="CYTOCHROME_P450"/>
    <property type="match status" value="1"/>
</dbReference>
<dbReference type="Pfam" id="PF00067">
    <property type="entry name" value="p450"/>
    <property type="match status" value="1"/>
</dbReference>
<keyword evidence="2 5" id="KW-0479">Metal-binding</keyword>
<evidence type="ECO:0000256" key="1">
    <source>
        <dbReference type="ARBA" id="ARBA00010617"/>
    </source>
</evidence>
<dbReference type="GO" id="GO:0016705">
    <property type="term" value="F:oxidoreductase activity, acting on paired donors, with incorporation or reduction of molecular oxygen"/>
    <property type="evidence" value="ECO:0007669"/>
    <property type="project" value="InterPro"/>
</dbReference>
<dbReference type="Proteomes" id="UP000247233">
    <property type="component" value="Unassembled WGS sequence"/>
</dbReference>
<dbReference type="InterPro" id="IPR017972">
    <property type="entry name" value="Cyt_P450_CS"/>
</dbReference>
<gene>
    <name evidence="7" type="ORF">BO70DRAFT_386566</name>
</gene>
<comment type="similarity">
    <text evidence="1 6">Belongs to the cytochrome P450 family.</text>
</comment>
<dbReference type="GO" id="GO:0005506">
    <property type="term" value="F:iron ion binding"/>
    <property type="evidence" value="ECO:0007669"/>
    <property type="project" value="InterPro"/>
</dbReference>
<protein>
    <submittedName>
        <fullName evidence="7">Cytochrome P450 oxidoreductase OrdA-like protein</fullName>
    </submittedName>
</protein>
<dbReference type="OrthoDB" id="2789670at2759"/>
<dbReference type="InterPro" id="IPR050364">
    <property type="entry name" value="Cytochrome_P450_fung"/>
</dbReference>
<dbReference type="Gene3D" id="1.10.630.10">
    <property type="entry name" value="Cytochrome P450"/>
    <property type="match status" value="1"/>
</dbReference>
<sequence>MTATLWSGLLVAFAGFYLATLLSGRKKNHPPLPPGPPRKPIIGNLWDLPTPDQQDWQHWLKHKELYGPISSLSVMGKTIIILNDARLAVDLMEKRSAINSSRPEQTFTELTGWDEILGCVKDPERHRQTRKQMHREIGSNNSVARFNQIQTAEAGRFLLRVLDAPDDLLHHIRKQAGAVILSIGYGYTVEPHGQDPLVELADRAMTEFSIALLPATWLVDFLPILRYVPAWFPGAGFVKTAQGYKKNVTDFTDIPYGFVKQQMRSGSFVPSLLSNLLQDNPVPSGSEDENTVKWSVGSLYAGGADTTVSTMSSFFLAMALFPEVQRRAKQEIDSVVGSDRLPQFQDRDNLPYINAVVKEALRWHSVVPMGVAHSSTQDDTFEGYFIPKGSSILSNIWAYTHDPSIYPDPTAFKPERFLASDGHPPERDPHLLVFGFGRRVCPGRTLADANVYLTIAQVLAVFEISKPVEDGKAVDLVPKFIPGVISHPAPYRVSVQPRSEAHRELIRSVEQEYPWEKSHAGELAKVALPQTPVA</sequence>
<comment type="caution">
    <text evidence="7">The sequence shown here is derived from an EMBL/GenBank/DDBJ whole genome shotgun (WGS) entry which is preliminary data.</text>
</comment>
<dbReference type="GeneID" id="37068070"/>
<dbReference type="STRING" id="1448321.A0A317WI84"/>
<proteinExistence type="inferred from homology"/>
<dbReference type="AlphaFoldDB" id="A0A317WI84"/>
<dbReference type="PANTHER" id="PTHR46300">
    <property type="entry name" value="P450, PUTATIVE (EUROFUNG)-RELATED-RELATED"/>
    <property type="match status" value="1"/>
</dbReference>
<dbReference type="InterPro" id="IPR002401">
    <property type="entry name" value="Cyt_P450_E_grp-I"/>
</dbReference>
<keyword evidence="6" id="KW-0503">Monooxygenase</keyword>
<comment type="cofactor">
    <cofactor evidence="5">
        <name>heme</name>
        <dbReference type="ChEBI" id="CHEBI:30413"/>
    </cofactor>
</comment>
<reference evidence="7 8" key="1">
    <citation type="submission" date="2016-12" db="EMBL/GenBank/DDBJ databases">
        <title>The genomes of Aspergillus section Nigri reveals drivers in fungal speciation.</title>
        <authorList>
            <consortium name="DOE Joint Genome Institute"/>
            <person name="Vesth T.C."/>
            <person name="Nybo J."/>
            <person name="Theobald S."/>
            <person name="Brandl J."/>
            <person name="Frisvad J.C."/>
            <person name="Nielsen K.F."/>
            <person name="Lyhne E.K."/>
            <person name="Kogle M.E."/>
            <person name="Kuo A."/>
            <person name="Riley R."/>
            <person name="Clum A."/>
            <person name="Nolan M."/>
            <person name="Lipzen A."/>
            <person name="Salamov A."/>
            <person name="Henrissat B."/>
            <person name="Wiebenga A."/>
            <person name="De Vries R.P."/>
            <person name="Grigoriev I.V."/>
            <person name="Mortensen U.H."/>
            <person name="Andersen M.R."/>
            <person name="Baker S.E."/>
        </authorList>
    </citation>
    <scope>NUCLEOTIDE SEQUENCE [LARGE SCALE GENOMIC DNA]</scope>
    <source>
        <strain evidence="7 8">CBS 117.55</strain>
    </source>
</reference>
<dbReference type="InterPro" id="IPR001128">
    <property type="entry name" value="Cyt_P450"/>
</dbReference>
<dbReference type="GO" id="GO:0020037">
    <property type="term" value="F:heme binding"/>
    <property type="evidence" value="ECO:0007669"/>
    <property type="project" value="InterPro"/>
</dbReference>
<dbReference type="CDD" id="cd11065">
    <property type="entry name" value="CYP64-like"/>
    <property type="match status" value="1"/>
</dbReference>
<organism evidence="7 8">
    <name type="scientific">Aspergillus heteromorphus CBS 117.55</name>
    <dbReference type="NCBI Taxonomy" id="1448321"/>
    <lineage>
        <taxon>Eukaryota</taxon>
        <taxon>Fungi</taxon>
        <taxon>Dikarya</taxon>
        <taxon>Ascomycota</taxon>
        <taxon>Pezizomycotina</taxon>
        <taxon>Eurotiomycetes</taxon>
        <taxon>Eurotiomycetidae</taxon>
        <taxon>Eurotiales</taxon>
        <taxon>Aspergillaceae</taxon>
        <taxon>Aspergillus</taxon>
        <taxon>Aspergillus subgen. Circumdati</taxon>
    </lineage>
</organism>
<evidence type="ECO:0000256" key="6">
    <source>
        <dbReference type="RuleBase" id="RU000461"/>
    </source>
</evidence>
<dbReference type="SUPFAM" id="SSF48264">
    <property type="entry name" value="Cytochrome P450"/>
    <property type="match status" value="1"/>
</dbReference>
<keyword evidence="8" id="KW-1185">Reference proteome</keyword>
<dbReference type="VEuPathDB" id="FungiDB:BO70DRAFT_386566"/>
<keyword evidence="3 6" id="KW-0560">Oxidoreductase</keyword>
<accession>A0A317WI84</accession>
<dbReference type="PRINTS" id="PR00463">
    <property type="entry name" value="EP450I"/>
</dbReference>
<dbReference type="InterPro" id="IPR036396">
    <property type="entry name" value="Cyt_P450_sf"/>
</dbReference>
<dbReference type="RefSeq" id="XP_025400110.1">
    <property type="nucleotide sequence ID" value="XM_025545833.1"/>
</dbReference>
<evidence type="ECO:0000256" key="4">
    <source>
        <dbReference type="ARBA" id="ARBA00023004"/>
    </source>
</evidence>